<name>A0AAW0B4N7_9AGAR</name>
<dbReference type="AlphaFoldDB" id="A0AAW0B4N7"/>
<organism evidence="1 2">
    <name type="scientific">Favolaschia claudopus</name>
    <dbReference type="NCBI Taxonomy" id="2862362"/>
    <lineage>
        <taxon>Eukaryota</taxon>
        <taxon>Fungi</taxon>
        <taxon>Dikarya</taxon>
        <taxon>Basidiomycota</taxon>
        <taxon>Agaricomycotina</taxon>
        <taxon>Agaricomycetes</taxon>
        <taxon>Agaricomycetidae</taxon>
        <taxon>Agaricales</taxon>
        <taxon>Marasmiineae</taxon>
        <taxon>Mycenaceae</taxon>
        <taxon>Favolaschia</taxon>
    </lineage>
</organism>
<feature type="non-terminal residue" evidence="1">
    <location>
        <position position="1"/>
    </location>
</feature>
<dbReference type="EMBL" id="JAWWNJ010000040">
    <property type="protein sequence ID" value="KAK7020824.1"/>
    <property type="molecule type" value="Genomic_DNA"/>
</dbReference>
<sequence length="81" mass="9041">IQQLHLFKSAPKAFQKREHRLSSFDVLCRDLRNAFTALAVLSARITEPCHSRRAYLAIFVGPSIGSAKAKVMLRVDGMVSI</sequence>
<reference evidence="1 2" key="1">
    <citation type="journal article" date="2024" name="J Genomics">
        <title>Draft genome sequencing and assembly of Favolaschia claudopus CIRM-BRFM 2984 isolated from oak limbs.</title>
        <authorList>
            <person name="Navarro D."/>
            <person name="Drula E."/>
            <person name="Chaduli D."/>
            <person name="Cazenave R."/>
            <person name="Ahrendt S."/>
            <person name="Wang J."/>
            <person name="Lipzen A."/>
            <person name="Daum C."/>
            <person name="Barry K."/>
            <person name="Grigoriev I.V."/>
            <person name="Favel A."/>
            <person name="Rosso M.N."/>
            <person name="Martin F."/>
        </authorList>
    </citation>
    <scope>NUCLEOTIDE SEQUENCE [LARGE SCALE GENOMIC DNA]</scope>
    <source>
        <strain evidence="1 2">CIRM-BRFM 2984</strain>
    </source>
</reference>
<accession>A0AAW0B4N7</accession>
<proteinExistence type="predicted"/>
<evidence type="ECO:0000313" key="1">
    <source>
        <dbReference type="EMBL" id="KAK7020824.1"/>
    </source>
</evidence>
<keyword evidence="2" id="KW-1185">Reference proteome</keyword>
<evidence type="ECO:0000313" key="2">
    <source>
        <dbReference type="Proteomes" id="UP001362999"/>
    </source>
</evidence>
<protein>
    <submittedName>
        <fullName evidence="1">Uncharacterized protein</fullName>
    </submittedName>
</protein>
<gene>
    <name evidence="1" type="ORF">R3P38DRAFT_2534931</name>
</gene>
<dbReference type="Proteomes" id="UP001362999">
    <property type="component" value="Unassembled WGS sequence"/>
</dbReference>
<comment type="caution">
    <text evidence="1">The sequence shown here is derived from an EMBL/GenBank/DDBJ whole genome shotgun (WGS) entry which is preliminary data.</text>
</comment>